<dbReference type="AlphaFoldDB" id="A0A5J5FY61"/>
<evidence type="ECO:0000313" key="2">
    <source>
        <dbReference type="Proteomes" id="UP000335415"/>
    </source>
</evidence>
<protein>
    <recommendedName>
        <fullName evidence="3">Type IV secretion protein Rhs</fullName>
    </recommendedName>
</protein>
<organism evidence="1 2">
    <name type="scientific">Affinibrenneria salicis</name>
    <dbReference type="NCBI Taxonomy" id="2590031"/>
    <lineage>
        <taxon>Bacteria</taxon>
        <taxon>Pseudomonadati</taxon>
        <taxon>Pseudomonadota</taxon>
        <taxon>Gammaproteobacteria</taxon>
        <taxon>Enterobacterales</taxon>
        <taxon>Pectobacteriaceae</taxon>
        <taxon>Affinibrenneria</taxon>
    </lineage>
</organism>
<proteinExistence type="predicted"/>
<evidence type="ECO:0008006" key="3">
    <source>
        <dbReference type="Google" id="ProtNLM"/>
    </source>
</evidence>
<evidence type="ECO:0000313" key="1">
    <source>
        <dbReference type="EMBL" id="KAA8999066.1"/>
    </source>
</evidence>
<dbReference type="Pfam" id="PF14412">
    <property type="entry name" value="AHH"/>
    <property type="match status" value="1"/>
</dbReference>
<dbReference type="Gene3D" id="2.180.10.10">
    <property type="entry name" value="RHS repeat-associated core"/>
    <property type="match status" value="1"/>
</dbReference>
<accession>A0A5J5FY61</accession>
<dbReference type="InterPro" id="IPR032871">
    <property type="entry name" value="AHH_dom_containing"/>
</dbReference>
<gene>
    <name evidence="1" type="ORF">FJU30_15470</name>
</gene>
<dbReference type="Proteomes" id="UP000335415">
    <property type="component" value="Unassembled WGS sequence"/>
</dbReference>
<reference evidence="1 2" key="1">
    <citation type="submission" date="2019-09" db="EMBL/GenBank/DDBJ databases">
        <authorList>
            <person name="Li Y."/>
        </authorList>
    </citation>
    <scope>NUCLEOTIDE SEQUENCE [LARGE SCALE GENOMIC DNA]</scope>
    <source>
        <strain evidence="1 2">L3-3HA</strain>
    </source>
</reference>
<dbReference type="NCBIfam" id="TIGR03696">
    <property type="entry name" value="Rhs_assc_core"/>
    <property type="match status" value="1"/>
</dbReference>
<name>A0A5J5FY61_9GAMM</name>
<dbReference type="OrthoDB" id="6043530at2"/>
<dbReference type="EMBL" id="VYKJ01000007">
    <property type="protein sequence ID" value="KAA8999066.1"/>
    <property type="molecule type" value="Genomic_DNA"/>
</dbReference>
<dbReference type="InterPro" id="IPR022385">
    <property type="entry name" value="Rhs_assc_core"/>
</dbReference>
<sequence>MLHPDPIGLAGGLNLYQYAPNPLGWVDPFGLSSCTLGRNMGARTGDGMANHHLIPEELMKDRNFKSIFERLKKIGWDGDGASNGTFLPGSKDLASTMGIPGHWSNHNQYTGEIRNKLSQLASQANRLSDTQLALGVKEIQDWARKRLANNLFRVDPNTGRLL</sequence>
<keyword evidence="2" id="KW-1185">Reference proteome</keyword>
<comment type="caution">
    <text evidence="1">The sequence shown here is derived from an EMBL/GenBank/DDBJ whole genome shotgun (WGS) entry which is preliminary data.</text>
</comment>